<dbReference type="InterPro" id="IPR011049">
    <property type="entry name" value="Serralysin-like_metalloprot_C"/>
</dbReference>
<organism evidence="3">
    <name type="scientific">Ensifer adhaerens</name>
    <name type="common">Sinorhizobium morelense</name>
    <dbReference type="NCBI Taxonomy" id="106592"/>
    <lineage>
        <taxon>Bacteria</taxon>
        <taxon>Pseudomonadati</taxon>
        <taxon>Pseudomonadota</taxon>
        <taxon>Alphaproteobacteria</taxon>
        <taxon>Hyphomicrobiales</taxon>
        <taxon>Rhizobiaceae</taxon>
        <taxon>Sinorhizobium/Ensifer group</taxon>
        <taxon>Ensifer</taxon>
    </lineage>
</organism>
<dbReference type="InterPro" id="IPR050557">
    <property type="entry name" value="RTX_toxin/Mannuronan_C5-epim"/>
</dbReference>
<feature type="non-terminal residue" evidence="3">
    <location>
        <position position="202"/>
    </location>
</feature>
<dbReference type="Pfam" id="PF00353">
    <property type="entry name" value="HemolysinCabind"/>
    <property type="match status" value="4"/>
</dbReference>
<dbReference type="PRINTS" id="PR00313">
    <property type="entry name" value="CABNDNGRPT"/>
</dbReference>
<dbReference type="PANTHER" id="PTHR38340">
    <property type="entry name" value="S-LAYER PROTEIN"/>
    <property type="match status" value="1"/>
</dbReference>
<gene>
    <name evidence="3" type="ORF">AC244_34920</name>
</gene>
<dbReference type="Gene3D" id="2.150.10.10">
    <property type="entry name" value="Serralysin-like metalloprotease, C-terminal"/>
    <property type="match status" value="2"/>
</dbReference>
<comment type="caution">
    <text evidence="3">The sequence shown here is derived from an EMBL/GenBank/DDBJ whole genome shotgun (WGS) entry which is preliminary data.</text>
</comment>
<dbReference type="Proteomes" id="UP000037425">
    <property type="component" value="Unassembled WGS sequence"/>
</dbReference>
<evidence type="ECO:0000256" key="1">
    <source>
        <dbReference type="ARBA" id="ARBA00004613"/>
    </source>
</evidence>
<dbReference type="EMBL" id="LGAP01000093">
    <property type="protein sequence ID" value="KOF12344.1"/>
    <property type="molecule type" value="Genomic_DNA"/>
</dbReference>
<sequence length="202" mass="19693">IETGNGTATNDGTDSYSGGDGIDTLDLSALVQEVLADIETGIAEGNEIGTDVIDGFEIIAGGQGGDRLSGGAGNNILSGGSGNDVLRGRGGDDILVGGAGNDTLEGNTGNDTFLVVIPPDASGSDGNDLIDGNEAVDTYDASAATQAVVIDLDRGTAEGAEIGSDLLTAIEGAVGGKGDDVLVADTAVNFLAGGDGADVCVF</sequence>
<dbReference type="SUPFAM" id="SSF51120">
    <property type="entry name" value="beta-Roll"/>
    <property type="match status" value="2"/>
</dbReference>
<evidence type="ECO:0008006" key="4">
    <source>
        <dbReference type="Google" id="ProtNLM"/>
    </source>
</evidence>
<dbReference type="GO" id="GO:0005576">
    <property type="term" value="C:extracellular region"/>
    <property type="evidence" value="ECO:0007669"/>
    <property type="project" value="UniProtKB-SubCell"/>
</dbReference>
<dbReference type="GO" id="GO:0005509">
    <property type="term" value="F:calcium ion binding"/>
    <property type="evidence" value="ECO:0007669"/>
    <property type="project" value="InterPro"/>
</dbReference>
<dbReference type="OrthoDB" id="8249199at2"/>
<accession>A0A0L8BCP1</accession>
<dbReference type="RefSeq" id="WP_161807943.1">
    <property type="nucleotide sequence ID" value="NZ_LGAP01000093.1"/>
</dbReference>
<reference evidence="3" key="1">
    <citation type="submission" date="2015-07" db="EMBL/GenBank/DDBJ databases">
        <authorList>
            <person name="Eng W.W.H."/>
            <person name="Gan H.M."/>
            <person name="Barton H.A."/>
            <person name="Savka M.A."/>
        </authorList>
    </citation>
    <scope>NUCLEOTIDE SEQUENCE</scope>
    <source>
        <strain evidence="3">SD006</strain>
    </source>
</reference>
<keyword evidence="2" id="KW-0964">Secreted</keyword>
<dbReference type="InterPro" id="IPR018511">
    <property type="entry name" value="Hemolysin-typ_Ca-bd_CS"/>
</dbReference>
<dbReference type="AlphaFoldDB" id="A0A0L8BCP1"/>
<evidence type="ECO:0000256" key="2">
    <source>
        <dbReference type="ARBA" id="ARBA00022525"/>
    </source>
</evidence>
<dbReference type="InterPro" id="IPR001343">
    <property type="entry name" value="Hemolysn_Ca-bd"/>
</dbReference>
<feature type="non-terminal residue" evidence="3">
    <location>
        <position position="1"/>
    </location>
</feature>
<dbReference type="PANTHER" id="PTHR38340:SF1">
    <property type="entry name" value="S-LAYER PROTEIN"/>
    <property type="match status" value="1"/>
</dbReference>
<comment type="subcellular location">
    <subcellularLocation>
        <location evidence="1">Secreted</location>
    </subcellularLocation>
</comment>
<dbReference type="PROSITE" id="PS00330">
    <property type="entry name" value="HEMOLYSIN_CALCIUM"/>
    <property type="match status" value="1"/>
</dbReference>
<proteinExistence type="predicted"/>
<name>A0A0L8BCP1_ENSAD</name>
<protein>
    <recommendedName>
        <fullName evidence="4">Hemolysin type calcium-binding protein</fullName>
    </recommendedName>
</protein>
<evidence type="ECO:0000313" key="3">
    <source>
        <dbReference type="EMBL" id="KOF12344.1"/>
    </source>
</evidence>
<reference evidence="3" key="2">
    <citation type="journal article" date="2017" name="J Genomics">
        <title>Genomic characterization of eight Ensifer strains isolated from pristine caves and a whole genome phylogeny of Ensifer (Sinorhizobium).</title>
        <authorList>
            <person name="Kumar H."/>
            <person name="Gan H."/>
            <person name="Tan M."/>
            <person name="Eng W."/>
            <person name="Barton H."/>
            <person name="Hudson A."/>
            <person name="Savka M."/>
        </authorList>
    </citation>
    <scope>NUCLEOTIDE SEQUENCE</scope>
    <source>
        <strain evidence="3">SD006</strain>
    </source>
</reference>